<sequence>MGAPACPKLTHEAIVKNIGLGLSFVTKFFTGVMDMAAHKGPSRANAGLFIGIAIAAGAAVAFALINGGAPLSAGLYLPDWINWVRITPSMSGLLALGLVGLLVGIVGTVVSLMTPAHNTPVTRATAKTVSPAPALAIASEPVAVPEASETPAPVAQLVADNTRKASLRFEAPVVVAPPRSPVSAAPEPKSQTQPLPSAEIIPFRPDPAPETAEVAATEPVADAAEPAVDETPTHSGDPIATALLHEGPEARTEPEAAPDINAVIHSAMRFIDRPDPTSVTTVEEVHAVRTQEVDSDAPPRVAQTGSLSDRMHEAPIGSAADYKALSEALADNGTFEDPTPLLDSVVLETTPAEAVEPVTPAPDPKPAGDSEAASVNADPQAEIARALTAALTHWPDATRDIAEGELHVRLGQLYYDNALESREAFTRIVQGDLSGGAAVLAREAQTFADARLPEKAAELWRIYGALHMGRDDTAAMHAYEQVSALDPVDTNIHMYLIHRYRMANETVKLLPVIARALGVVSDRDARLDLLTQYAELTQAGGHLSHTAQALEELSRIRGELSAEDPDNLQKRSAHAIALAKQAQVRERMGEGPKAAPLYQHAHRVFAELSARVPDHAGLKAMAENARRDAERLSA</sequence>
<accession>E8RR35</accession>
<dbReference type="Proteomes" id="UP000001492">
    <property type="component" value="Chromosome 1"/>
</dbReference>
<protein>
    <recommendedName>
        <fullName evidence="5">Tetratricopeptide repeat protein</fullName>
    </recommendedName>
</protein>
<dbReference type="AlphaFoldDB" id="E8RR35"/>
<name>E8RR35_ASTEC</name>
<feature type="transmembrane region" description="Helical" evidence="2">
    <location>
        <begin position="89"/>
        <end position="113"/>
    </location>
</feature>
<reference evidence="4" key="1">
    <citation type="submission" date="2010-12" db="EMBL/GenBank/DDBJ databases">
        <title>Complete sequence of chromosome 1 of Asticcacaulis excentricus CB 48.</title>
        <authorList>
            <consortium name="US DOE Joint Genome Institute"/>
            <person name="Lucas S."/>
            <person name="Copeland A."/>
            <person name="Lapidus A."/>
            <person name="Cheng J.-F."/>
            <person name="Bruce D."/>
            <person name="Goodwin L."/>
            <person name="Pitluck S."/>
            <person name="Teshima H."/>
            <person name="Davenport K."/>
            <person name="Detter J.C."/>
            <person name="Han C."/>
            <person name="Tapia R."/>
            <person name="Land M."/>
            <person name="Hauser L."/>
            <person name="Jeffries C."/>
            <person name="Kyrpides N."/>
            <person name="Ivanova N."/>
            <person name="Ovchinnikova G."/>
            <person name="Brun Y.V."/>
            <person name="Woyke T."/>
        </authorList>
    </citation>
    <scope>NUCLEOTIDE SEQUENCE [LARGE SCALE GENOMIC DNA]</scope>
    <source>
        <strain evidence="4">ATCC 15261 / DSM 4724 / KCTC 12464 / NCIMB 9791 / VKM B-1370 / CB 48</strain>
    </source>
</reference>
<keyword evidence="2" id="KW-1133">Transmembrane helix</keyword>
<gene>
    <name evidence="3" type="ordered locus">Astex_1687</name>
</gene>
<feature type="region of interest" description="Disordered" evidence="1">
    <location>
        <begin position="178"/>
        <end position="216"/>
    </location>
</feature>
<dbReference type="EMBL" id="CP002395">
    <property type="protein sequence ID" value="ADU13353.1"/>
    <property type="molecule type" value="Genomic_DNA"/>
</dbReference>
<evidence type="ECO:0000256" key="2">
    <source>
        <dbReference type="SAM" id="Phobius"/>
    </source>
</evidence>
<feature type="compositionally biased region" description="Low complexity" evidence="1">
    <location>
        <begin position="178"/>
        <end position="188"/>
    </location>
</feature>
<evidence type="ECO:0000256" key="1">
    <source>
        <dbReference type="SAM" id="MobiDB-lite"/>
    </source>
</evidence>
<evidence type="ECO:0000313" key="4">
    <source>
        <dbReference type="Proteomes" id="UP000001492"/>
    </source>
</evidence>
<dbReference type="STRING" id="573065.Astex_1687"/>
<evidence type="ECO:0008006" key="5">
    <source>
        <dbReference type="Google" id="ProtNLM"/>
    </source>
</evidence>
<keyword evidence="2" id="KW-0472">Membrane</keyword>
<dbReference type="HOGENOM" id="CLU_486313_0_0_5"/>
<feature type="transmembrane region" description="Helical" evidence="2">
    <location>
        <begin position="48"/>
        <end position="69"/>
    </location>
</feature>
<dbReference type="KEGG" id="aex:Astex_1687"/>
<keyword evidence="2" id="KW-0812">Transmembrane</keyword>
<keyword evidence="4" id="KW-1185">Reference proteome</keyword>
<organism evidence="3 4">
    <name type="scientific">Asticcacaulis excentricus (strain ATCC 15261 / DSM 4724 / KCTC 12464 / NCIMB 9791 / VKM B-1370 / CB 48)</name>
    <dbReference type="NCBI Taxonomy" id="573065"/>
    <lineage>
        <taxon>Bacteria</taxon>
        <taxon>Pseudomonadati</taxon>
        <taxon>Pseudomonadota</taxon>
        <taxon>Alphaproteobacteria</taxon>
        <taxon>Caulobacterales</taxon>
        <taxon>Caulobacteraceae</taxon>
        <taxon>Asticcacaulis</taxon>
    </lineage>
</organism>
<proteinExistence type="predicted"/>
<feature type="transmembrane region" description="Helical" evidence="2">
    <location>
        <begin position="18"/>
        <end position="36"/>
    </location>
</feature>
<evidence type="ECO:0000313" key="3">
    <source>
        <dbReference type="EMBL" id="ADU13353.1"/>
    </source>
</evidence>
<feature type="region of interest" description="Disordered" evidence="1">
    <location>
        <begin position="354"/>
        <end position="376"/>
    </location>
</feature>